<dbReference type="EMBL" id="JAAGWK010000037">
    <property type="protein sequence ID" value="NEL56553.1"/>
    <property type="molecule type" value="Genomic_DNA"/>
</dbReference>
<evidence type="ECO:0000313" key="5">
    <source>
        <dbReference type="Proteomes" id="UP000470470"/>
    </source>
</evidence>
<dbReference type="Proteomes" id="UP000470470">
    <property type="component" value="Unassembled WGS sequence"/>
</dbReference>
<feature type="region of interest" description="Disordered" evidence="1">
    <location>
        <begin position="509"/>
        <end position="534"/>
    </location>
</feature>
<evidence type="ECO:0000256" key="1">
    <source>
        <dbReference type="SAM" id="MobiDB-lite"/>
    </source>
</evidence>
<gene>
    <name evidence="4" type="ORF">G1H19_21530</name>
</gene>
<sequence length="534" mass="56017">MTAPAGPTAGAQRAQDDPDELRAQLADLAERVREADRLRVAAEERAAAATWRADHDPLTGLPNRAAFLDLLTRTLAAHPAAALPAPCTESAVLPAPCTESAALSVQKVEEGASLSVLLIELDDFAEATELLGHAAGDQLLTAVAARLGRVLPGRRPLARVSGEGFALLVDDGADPAALGERVLNRMQAPFGLAAGQVSVRASAGVAELGPDAADARTLLARAAVAARSAQRAGGARLVRSTSAPDAPAGRDLTLREPLRVAVVTGAVELAYEPIISLRGDEVTLFEARVRWQHEGEDVPPEVFLPVAARSGLLETLTDQALEQVCTQLARWNAELGHRHVQVGTDVPAEVLTDPEFPDRVAACLARHDVDARQLVLEITEESLLRDVAAASAVTRRLRELGTVLALDEFGSGHSSLLHLQQITLDSLKVHRRFADDLDGDPAAQRFLAALLALGRSLGLKVIADGVQRPAQADTLRRLGCQHAQGPLFATPGPADELAWLLPAASGAAQAGGTSRSVGSARPVQSTSTTGWAAR</sequence>
<feature type="domain" description="GGDEF" evidence="3">
    <location>
        <begin position="112"/>
        <end position="242"/>
    </location>
</feature>
<comment type="caution">
    <text evidence="4">The sequence shown here is derived from an EMBL/GenBank/DDBJ whole genome shotgun (WGS) entry which is preliminary data.</text>
</comment>
<dbReference type="InterPro" id="IPR001633">
    <property type="entry name" value="EAL_dom"/>
</dbReference>
<dbReference type="AlphaFoldDB" id="A0A7K3WLZ7"/>
<evidence type="ECO:0000259" key="3">
    <source>
        <dbReference type="PROSITE" id="PS50887"/>
    </source>
</evidence>
<dbReference type="InterPro" id="IPR050706">
    <property type="entry name" value="Cyclic-di-GMP_PDE-like"/>
</dbReference>
<protein>
    <submittedName>
        <fullName evidence="4">EAL domain-containing protein</fullName>
    </submittedName>
</protein>
<organism evidence="4 5">
    <name type="scientific">Goekera deserti</name>
    <dbReference type="NCBI Taxonomy" id="2497753"/>
    <lineage>
        <taxon>Bacteria</taxon>
        <taxon>Bacillati</taxon>
        <taxon>Actinomycetota</taxon>
        <taxon>Actinomycetes</taxon>
        <taxon>Geodermatophilales</taxon>
        <taxon>Geodermatophilaceae</taxon>
        <taxon>Goekera</taxon>
    </lineage>
</organism>
<proteinExistence type="predicted"/>
<dbReference type="Gene3D" id="3.30.70.270">
    <property type="match status" value="1"/>
</dbReference>
<dbReference type="SMART" id="SM00052">
    <property type="entry name" value="EAL"/>
    <property type="match status" value="1"/>
</dbReference>
<feature type="domain" description="EAL" evidence="2">
    <location>
        <begin position="251"/>
        <end position="505"/>
    </location>
</feature>
<feature type="compositionally biased region" description="Polar residues" evidence="1">
    <location>
        <begin position="513"/>
        <end position="534"/>
    </location>
</feature>
<dbReference type="SUPFAM" id="SSF55073">
    <property type="entry name" value="Nucleotide cyclase"/>
    <property type="match status" value="1"/>
</dbReference>
<keyword evidence="5" id="KW-1185">Reference proteome</keyword>
<dbReference type="GO" id="GO:0071111">
    <property type="term" value="F:cyclic-guanylate-specific phosphodiesterase activity"/>
    <property type="evidence" value="ECO:0007669"/>
    <property type="project" value="InterPro"/>
</dbReference>
<dbReference type="PANTHER" id="PTHR33121:SF79">
    <property type="entry name" value="CYCLIC DI-GMP PHOSPHODIESTERASE PDED-RELATED"/>
    <property type="match status" value="1"/>
</dbReference>
<dbReference type="Pfam" id="PF00990">
    <property type="entry name" value="GGDEF"/>
    <property type="match status" value="1"/>
</dbReference>
<evidence type="ECO:0000313" key="4">
    <source>
        <dbReference type="EMBL" id="NEL56553.1"/>
    </source>
</evidence>
<dbReference type="PROSITE" id="PS50883">
    <property type="entry name" value="EAL"/>
    <property type="match status" value="1"/>
</dbReference>
<dbReference type="InterPro" id="IPR035919">
    <property type="entry name" value="EAL_sf"/>
</dbReference>
<dbReference type="PROSITE" id="PS50887">
    <property type="entry name" value="GGDEF"/>
    <property type="match status" value="1"/>
</dbReference>
<dbReference type="SMART" id="SM00267">
    <property type="entry name" value="GGDEF"/>
    <property type="match status" value="1"/>
</dbReference>
<dbReference type="NCBIfam" id="TIGR00254">
    <property type="entry name" value="GGDEF"/>
    <property type="match status" value="1"/>
</dbReference>
<dbReference type="RefSeq" id="WP_152732105.1">
    <property type="nucleotide sequence ID" value="NZ_JAABOZ010000013.1"/>
</dbReference>
<dbReference type="CDD" id="cd01948">
    <property type="entry name" value="EAL"/>
    <property type="match status" value="1"/>
</dbReference>
<reference evidence="4 5" key="1">
    <citation type="submission" date="2020-02" db="EMBL/GenBank/DDBJ databases">
        <title>The whole genome sequence of CPCC 205119.</title>
        <authorList>
            <person name="Jiang Z."/>
        </authorList>
    </citation>
    <scope>NUCLEOTIDE SEQUENCE [LARGE SCALE GENOMIC DNA]</scope>
    <source>
        <strain evidence="4 5">CPCC 205119</strain>
    </source>
</reference>
<dbReference type="SUPFAM" id="SSF141868">
    <property type="entry name" value="EAL domain-like"/>
    <property type="match status" value="1"/>
</dbReference>
<dbReference type="CDD" id="cd01949">
    <property type="entry name" value="GGDEF"/>
    <property type="match status" value="1"/>
</dbReference>
<dbReference type="InterPro" id="IPR043128">
    <property type="entry name" value="Rev_trsase/Diguanyl_cyclase"/>
</dbReference>
<dbReference type="Gene3D" id="3.20.20.450">
    <property type="entry name" value="EAL domain"/>
    <property type="match status" value="1"/>
</dbReference>
<dbReference type="InterPro" id="IPR029787">
    <property type="entry name" value="Nucleotide_cyclase"/>
</dbReference>
<name>A0A7K3WLZ7_9ACTN</name>
<accession>A0A7K3WLZ7</accession>
<dbReference type="PANTHER" id="PTHR33121">
    <property type="entry name" value="CYCLIC DI-GMP PHOSPHODIESTERASE PDEF"/>
    <property type="match status" value="1"/>
</dbReference>
<dbReference type="InterPro" id="IPR000160">
    <property type="entry name" value="GGDEF_dom"/>
</dbReference>
<evidence type="ECO:0000259" key="2">
    <source>
        <dbReference type="PROSITE" id="PS50883"/>
    </source>
</evidence>
<dbReference type="Pfam" id="PF00563">
    <property type="entry name" value="EAL"/>
    <property type="match status" value="1"/>
</dbReference>